<keyword evidence="3" id="KW-1185">Reference proteome</keyword>
<dbReference type="AlphaFoldDB" id="A0A8H3EXN4"/>
<feature type="region of interest" description="Disordered" evidence="1">
    <location>
        <begin position="326"/>
        <end position="364"/>
    </location>
</feature>
<sequence>MNRYSTQNPVTYLEPALDPPKDCYTQCTIDASDVQVLYWPVENSTTRANDVLTTTATTPFTLVSDGFSYISPSVYVIYRSLCANANIGLLDLSPDPGLAPSGGLAPFGTVYTTTIGYPPEALSTSHCFQDGWVAMNYYDLQHPHPYRVCGETSPYFSFPVDLTTLDPAWSACNIDAYGGLDPPRALTTAAPLTANPIEALVTKPDPGMLTPLTAAPGSRAGVAVASTMATSTAGSRTVYAPQKVPQPQNTPLNSDPAHADAENDQYRDEKYDLSHVGTHLAASSAATLQYSVARKSDRTVSDRSNYVLVGNTSSLPSKSLLSNQALRAAAEDQGTSSDTNPPEGASTVPEGKHDSPTSLLSGSEQGLNKIDISKNDSDVEAFTGGCSGERNVMKKLCMAFVICTGFRAVAFVL</sequence>
<feature type="region of interest" description="Disordered" evidence="1">
    <location>
        <begin position="234"/>
        <end position="260"/>
    </location>
</feature>
<organism evidence="2 3">
    <name type="scientific">Imshaugia aleurites</name>
    <dbReference type="NCBI Taxonomy" id="172621"/>
    <lineage>
        <taxon>Eukaryota</taxon>
        <taxon>Fungi</taxon>
        <taxon>Dikarya</taxon>
        <taxon>Ascomycota</taxon>
        <taxon>Pezizomycotina</taxon>
        <taxon>Lecanoromycetes</taxon>
        <taxon>OSLEUM clade</taxon>
        <taxon>Lecanoromycetidae</taxon>
        <taxon>Lecanorales</taxon>
        <taxon>Lecanorineae</taxon>
        <taxon>Parmeliaceae</taxon>
        <taxon>Imshaugia</taxon>
    </lineage>
</organism>
<accession>A0A8H3EXN4</accession>
<reference evidence="2" key="1">
    <citation type="submission" date="2021-03" db="EMBL/GenBank/DDBJ databases">
        <authorList>
            <person name="Tagirdzhanova G."/>
        </authorList>
    </citation>
    <scope>NUCLEOTIDE SEQUENCE</scope>
</reference>
<protein>
    <submittedName>
        <fullName evidence="2">Uncharacterized protein</fullName>
    </submittedName>
</protein>
<evidence type="ECO:0000256" key="1">
    <source>
        <dbReference type="SAM" id="MobiDB-lite"/>
    </source>
</evidence>
<evidence type="ECO:0000313" key="3">
    <source>
        <dbReference type="Proteomes" id="UP000664534"/>
    </source>
</evidence>
<dbReference type="OrthoDB" id="3944128at2759"/>
<gene>
    <name evidence="2" type="ORF">IMSHALPRED_001940</name>
</gene>
<proteinExistence type="predicted"/>
<name>A0A8H3EXN4_9LECA</name>
<evidence type="ECO:0000313" key="2">
    <source>
        <dbReference type="EMBL" id="CAF9914551.1"/>
    </source>
</evidence>
<comment type="caution">
    <text evidence="2">The sequence shown here is derived from an EMBL/GenBank/DDBJ whole genome shotgun (WGS) entry which is preliminary data.</text>
</comment>
<dbReference type="Proteomes" id="UP000664534">
    <property type="component" value="Unassembled WGS sequence"/>
</dbReference>
<dbReference type="EMBL" id="CAJPDT010000013">
    <property type="protein sequence ID" value="CAF9914551.1"/>
    <property type="molecule type" value="Genomic_DNA"/>
</dbReference>